<dbReference type="PROSITE" id="PS50989">
    <property type="entry name" value="COA_CT_CTER"/>
    <property type="match status" value="1"/>
</dbReference>
<gene>
    <name evidence="3" type="ORF">JL111_03510</name>
</gene>
<sequence length="510" mass="55974">MKDILQELEDRRTQARLGGGQRRIDAQHARGKLTARERIELLLDEGSFEEFDMFVTHRSTDFGIEADRPYGDGVVTGWGTINGRMVYVFSQDFTVFGGSLSETHAQKICKIMDMAMQNGAPVIGLNDSGGARIQEGVASLAGYADVFQRNIMASGVVPQISVIMGPCAGGAVYSPAMTDFIFMVKDTSYMFVTGPDVVKTVTNEVVTAEQLGGASTHTKKSSVADGAFEDDVEALSEIRRLFDFLPLNNRDKAPVRPFFDDPARIEESLDTLIPDNPNQPYDMKELIVKVADEGDFYEIQKDFAGNIITGFIRIEGRTAGVVANQPMVLAGCLDIDSSRKAARFVRFCDAFEIPILTFVDVPGFLPGTGQEYGGVIKHGAKLLFAYGEATVPKVTVITRKAYGGAYDVMASKHLRGDFNYAWPTAEIAVMGAKGAVEILYRSELGDADKIAARTKDYEDRFANPFVAAQKGFIDEVIQPHSTRKRVARAFASLRGKQLSNPWKKHDNIPL</sequence>
<dbReference type="InterPro" id="IPR011763">
    <property type="entry name" value="COA_CT_C"/>
</dbReference>
<dbReference type="InterPro" id="IPR011762">
    <property type="entry name" value="COA_CT_N"/>
</dbReference>
<dbReference type="Pfam" id="PF01039">
    <property type="entry name" value="Carboxyl_trans"/>
    <property type="match status" value="1"/>
</dbReference>
<dbReference type="PANTHER" id="PTHR43842:SF2">
    <property type="entry name" value="PROPIONYL-COA CARBOXYLASE BETA CHAIN, MITOCHONDRIAL"/>
    <property type="match status" value="1"/>
</dbReference>
<feature type="domain" description="CoA carboxyltransferase N-terminal" evidence="1">
    <location>
        <begin position="1"/>
        <end position="257"/>
    </location>
</feature>
<evidence type="ECO:0000313" key="3">
    <source>
        <dbReference type="EMBL" id="MBL3672544.1"/>
    </source>
</evidence>
<proteinExistence type="predicted"/>
<dbReference type="EMBL" id="JAESHT010000002">
    <property type="protein sequence ID" value="MBL3672544.1"/>
    <property type="molecule type" value="Genomic_DNA"/>
</dbReference>
<protein>
    <submittedName>
        <fullName evidence="3">Acyl-CoA carboxylase subunit beta</fullName>
    </submittedName>
</protein>
<accession>A0ABS1S1G1</accession>
<dbReference type="RefSeq" id="WP_191307104.1">
    <property type="nucleotide sequence ID" value="NZ_BNCL01000001.1"/>
</dbReference>
<evidence type="ECO:0000313" key="4">
    <source>
        <dbReference type="Proteomes" id="UP000644749"/>
    </source>
</evidence>
<name>A0ABS1S1G1_9RHOB</name>
<evidence type="ECO:0000259" key="1">
    <source>
        <dbReference type="PROSITE" id="PS50980"/>
    </source>
</evidence>
<dbReference type="InterPro" id="IPR034733">
    <property type="entry name" value="AcCoA_carboxyl_beta"/>
</dbReference>
<dbReference type="Gene3D" id="3.90.226.10">
    <property type="entry name" value="2-enoyl-CoA Hydratase, Chain A, domain 1"/>
    <property type="match status" value="2"/>
</dbReference>
<dbReference type="InterPro" id="IPR051047">
    <property type="entry name" value="AccD/PCCB"/>
</dbReference>
<dbReference type="PROSITE" id="PS50980">
    <property type="entry name" value="COA_CT_NTER"/>
    <property type="match status" value="1"/>
</dbReference>
<keyword evidence="4" id="KW-1185">Reference proteome</keyword>
<dbReference type="SUPFAM" id="SSF52096">
    <property type="entry name" value="ClpP/crotonase"/>
    <property type="match status" value="2"/>
</dbReference>
<comment type="caution">
    <text evidence="3">The sequence shown here is derived from an EMBL/GenBank/DDBJ whole genome shotgun (WGS) entry which is preliminary data.</text>
</comment>
<feature type="domain" description="CoA carboxyltransferase C-terminal" evidence="2">
    <location>
        <begin position="264"/>
        <end position="504"/>
    </location>
</feature>
<dbReference type="PANTHER" id="PTHR43842">
    <property type="entry name" value="PROPIONYL-COA CARBOXYLASE BETA CHAIN"/>
    <property type="match status" value="1"/>
</dbReference>
<organism evidence="3 4">
    <name type="scientific">Paracoccus aerius</name>
    <dbReference type="NCBI Taxonomy" id="1915382"/>
    <lineage>
        <taxon>Bacteria</taxon>
        <taxon>Pseudomonadati</taxon>
        <taxon>Pseudomonadota</taxon>
        <taxon>Alphaproteobacteria</taxon>
        <taxon>Rhodobacterales</taxon>
        <taxon>Paracoccaceae</taxon>
        <taxon>Paracoccus</taxon>
    </lineage>
</organism>
<dbReference type="Proteomes" id="UP000644749">
    <property type="component" value="Unassembled WGS sequence"/>
</dbReference>
<evidence type="ECO:0000259" key="2">
    <source>
        <dbReference type="PROSITE" id="PS50989"/>
    </source>
</evidence>
<reference evidence="3 4" key="1">
    <citation type="submission" date="2021-01" db="EMBL/GenBank/DDBJ databases">
        <title>011410 draft genome.</title>
        <authorList>
            <person name="Lang L."/>
        </authorList>
    </citation>
    <scope>NUCLEOTIDE SEQUENCE [LARGE SCALE GENOMIC DNA]</scope>
    <source>
        <strain evidence="3 4">KCTC 42845</strain>
    </source>
</reference>
<dbReference type="InterPro" id="IPR029045">
    <property type="entry name" value="ClpP/crotonase-like_dom_sf"/>
</dbReference>